<evidence type="ECO:0000313" key="2">
    <source>
        <dbReference type="Proteomes" id="UP000251942"/>
    </source>
</evidence>
<dbReference type="AlphaFoldDB" id="A0A2X1SS79"/>
<accession>A0A2X1SS79</accession>
<gene>
    <name evidence="1" type="ORF">NCTC12022_02679</name>
</gene>
<name>A0A2X1SS79_9GAMM</name>
<reference evidence="1 2" key="1">
    <citation type="submission" date="2018-06" db="EMBL/GenBank/DDBJ databases">
        <authorList>
            <consortium name="Pathogen Informatics"/>
            <person name="Doyle S."/>
        </authorList>
    </citation>
    <scope>NUCLEOTIDE SEQUENCE [LARGE SCALE GENOMIC DNA]</scope>
    <source>
        <strain evidence="1 2">NCTC12022</strain>
    </source>
</reference>
<proteinExistence type="predicted"/>
<dbReference type="Proteomes" id="UP000251942">
    <property type="component" value="Unassembled WGS sequence"/>
</dbReference>
<organism evidence="1 2">
    <name type="scientific">Legionella feeleii</name>
    <dbReference type="NCBI Taxonomy" id="453"/>
    <lineage>
        <taxon>Bacteria</taxon>
        <taxon>Pseudomonadati</taxon>
        <taxon>Pseudomonadota</taxon>
        <taxon>Gammaproteobacteria</taxon>
        <taxon>Legionellales</taxon>
        <taxon>Legionellaceae</taxon>
        <taxon>Legionella</taxon>
    </lineage>
</organism>
<evidence type="ECO:0000313" key="1">
    <source>
        <dbReference type="EMBL" id="SPX61923.1"/>
    </source>
</evidence>
<dbReference type="EMBL" id="UASS01000030">
    <property type="protein sequence ID" value="SPX61923.1"/>
    <property type="molecule type" value="Genomic_DNA"/>
</dbReference>
<sequence>MVIAGLATLLALKVIVPGVGGIPVLQSVVESIPGVTVTVQVAPGANESAQVVGTVVTSDPAGSPLAATTSPVAVTVPVLVKVTYRALPVNAGFLPIFFTDKANIDGGAMLVLNVVALGVWVRVISSLS</sequence>
<protein>
    <submittedName>
        <fullName evidence="1">Uncharacterized protein</fullName>
    </submittedName>
</protein>